<feature type="region of interest" description="Disordered" evidence="1">
    <location>
        <begin position="279"/>
        <end position="313"/>
    </location>
</feature>
<sequence>MGGGRIDVYMDIVSLYSYLAFLDLQQNGELLRAHNVEVEFHPVLLGAIVVGSGNKPPWTLPAKAVYFAHDVRRSVARFPGLVIQTPKDLMAVSKSIVPNRALHFIKSHHSPSTFLTILHYFMYLFWSPPNLDLTLPENVAKALLECPADFDGSTTAAQGSDSEKKKKKKKLFTKEQVEEIMKGTETPQIKEALKNTTQEALDKGAFGNPWIWVTDGEGREEPFFGSDRFHFVYKFLGLPYQDVTLLPPVTAATTVTIPPVTERFTPTSTTISTASTNFTTTTTTTTTNPTIGTTTLSSPSNTPPKINTPSQSSHSTAASRYEIILLALSIFILVAQLALIIWVGVRRRRFSLSSSSSSDTACGYHHWHREDCPRELNGLQLDGRGSGLGCGSGSGSGSGSGRGGGGEGFGHWHGKDAKCLWKEAFGESPSSPMMSSKTMGLRAKEGMEEEENGLQSSSSGSESAYEVDEEKGGGVGICSRGNSVVIAGAHEFVERVRKRSDSLGTFLMGIWVGEGQHVEMVPEEQQKTVTRKRSNTFTMELGRRMSDGGETGLRERKGSAATATATATATTTTIARDGNAEMGVGRTSGLSADLGRFGGKFDGTEERDGGGGGSKKRRGSWVHVLRRFSGLGYQHGVQDPEKGGY</sequence>
<gene>
    <name evidence="4" type="ORF">QR685DRAFT_436635</name>
</gene>
<feature type="compositionally biased region" description="Low complexity" evidence="1">
    <location>
        <begin position="279"/>
        <end position="304"/>
    </location>
</feature>
<comment type="caution">
    <text evidence="4">The sequence shown here is derived from an EMBL/GenBank/DDBJ whole genome shotgun (WGS) entry which is preliminary data.</text>
</comment>
<keyword evidence="2" id="KW-0472">Membrane</keyword>
<feature type="compositionally biased region" description="Low complexity" evidence="1">
    <location>
        <begin position="453"/>
        <end position="464"/>
    </location>
</feature>
<keyword evidence="2" id="KW-0812">Transmembrane</keyword>
<proteinExistence type="predicted"/>
<dbReference type="Pfam" id="PF01323">
    <property type="entry name" value="DSBA"/>
    <property type="match status" value="1"/>
</dbReference>
<organism evidence="4 5">
    <name type="scientific">Neurospora intermedia</name>
    <dbReference type="NCBI Taxonomy" id="5142"/>
    <lineage>
        <taxon>Eukaryota</taxon>
        <taxon>Fungi</taxon>
        <taxon>Dikarya</taxon>
        <taxon>Ascomycota</taxon>
        <taxon>Pezizomycotina</taxon>
        <taxon>Sordariomycetes</taxon>
        <taxon>Sordariomycetidae</taxon>
        <taxon>Sordariales</taxon>
        <taxon>Sordariaceae</taxon>
        <taxon>Neurospora</taxon>
    </lineage>
</organism>
<keyword evidence="2" id="KW-1133">Transmembrane helix</keyword>
<dbReference type="EMBL" id="JAVLET010000002">
    <property type="protein sequence ID" value="KAL0473775.1"/>
    <property type="molecule type" value="Genomic_DNA"/>
</dbReference>
<dbReference type="CDD" id="cd03021">
    <property type="entry name" value="DsbA_GSTK"/>
    <property type="match status" value="1"/>
</dbReference>
<dbReference type="SUPFAM" id="SSF52833">
    <property type="entry name" value="Thioredoxin-like"/>
    <property type="match status" value="1"/>
</dbReference>
<keyword evidence="5" id="KW-1185">Reference proteome</keyword>
<dbReference type="InterPro" id="IPR044088">
    <property type="entry name" value="GSTK"/>
</dbReference>
<reference evidence="4 5" key="1">
    <citation type="submission" date="2023-09" db="EMBL/GenBank/DDBJ databases">
        <title>Multi-omics analysis of a traditional fermented food reveals byproduct-associated fungal strains for waste-to-food upcycling.</title>
        <authorList>
            <consortium name="Lawrence Berkeley National Laboratory"/>
            <person name="Rekdal V.M."/>
            <person name="Villalobos-Escobedo J.M."/>
            <person name="Rodriguez-Valeron N."/>
            <person name="Garcia M.O."/>
            <person name="Vasquez D.P."/>
            <person name="Damayanti I."/>
            <person name="Sorensen P.M."/>
            <person name="Baidoo E.E."/>
            <person name="De Carvalho A.C."/>
            <person name="Riley R."/>
            <person name="Lipzen A."/>
            <person name="He G."/>
            <person name="Yan M."/>
            <person name="Haridas S."/>
            <person name="Daum C."/>
            <person name="Yoshinaga Y."/>
            <person name="Ng V."/>
            <person name="Grigoriev I.V."/>
            <person name="Munk R."/>
            <person name="Nuraida L."/>
            <person name="Wijaya C.H."/>
            <person name="Morales P.-C."/>
            <person name="Keasling J.D."/>
        </authorList>
    </citation>
    <scope>NUCLEOTIDE SEQUENCE [LARGE SCALE GENOMIC DNA]</scope>
    <source>
        <strain evidence="4 5">FGSC 2613</strain>
    </source>
</reference>
<dbReference type="Gene3D" id="3.40.30.10">
    <property type="entry name" value="Glutaredoxin"/>
    <property type="match status" value="1"/>
</dbReference>
<evidence type="ECO:0000313" key="4">
    <source>
        <dbReference type="EMBL" id="KAL0473775.1"/>
    </source>
</evidence>
<feature type="region of interest" description="Disordered" evidence="1">
    <location>
        <begin position="388"/>
        <end position="408"/>
    </location>
</feature>
<evidence type="ECO:0000256" key="1">
    <source>
        <dbReference type="SAM" id="MobiDB-lite"/>
    </source>
</evidence>
<evidence type="ECO:0000259" key="3">
    <source>
        <dbReference type="Pfam" id="PF01323"/>
    </source>
</evidence>
<feature type="region of interest" description="Disordered" evidence="1">
    <location>
        <begin position="596"/>
        <end position="619"/>
    </location>
</feature>
<dbReference type="Proteomes" id="UP001451303">
    <property type="component" value="Unassembled WGS sequence"/>
</dbReference>
<name>A0ABR3DM85_NEUIN</name>
<feature type="domain" description="DSBA-like thioredoxin" evidence="3">
    <location>
        <begin position="6"/>
        <end position="109"/>
    </location>
</feature>
<evidence type="ECO:0000256" key="2">
    <source>
        <dbReference type="SAM" id="Phobius"/>
    </source>
</evidence>
<dbReference type="InterPro" id="IPR036249">
    <property type="entry name" value="Thioredoxin-like_sf"/>
</dbReference>
<dbReference type="InterPro" id="IPR051924">
    <property type="entry name" value="GST_Kappa/NadH"/>
</dbReference>
<dbReference type="InterPro" id="IPR001853">
    <property type="entry name" value="DSBA-like_thioredoxin_dom"/>
</dbReference>
<feature type="region of interest" description="Disordered" evidence="1">
    <location>
        <begin position="442"/>
        <end position="473"/>
    </location>
</feature>
<protein>
    <submittedName>
        <fullName evidence="4">Thioredoxin-like protein</fullName>
    </submittedName>
</protein>
<dbReference type="PANTHER" id="PTHR42943">
    <property type="entry name" value="GLUTATHIONE S-TRANSFERASE KAPPA"/>
    <property type="match status" value="1"/>
</dbReference>
<feature type="transmembrane region" description="Helical" evidence="2">
    <location>
        <begin position="323"/>
        <end position="345"/>
    </location>
</feature>
<dbReference type="PANTHER" id="PTHR42943:SF13">
    <property type="entry name" value="GLUTATHIONE S-TRANSFERASE KAPPA-RELATED"/>
    <property type="match status" value="1"/>
</dbReference>
<evidence type="ECO:0000313" key="5">
    <source>
        <dbReference type="Proteomes" id="UP001451303"/>
    </source>
</evidence>
<accession>A0ABR3DM85</accession>